<accession>A0AA48HDY7</accession>
<reference evidence="2 3" key="1">
    <citation type="submission" date="2023-01" db="EMBL/GenBank/DDBJ databases">
        <title>Complete genome sequence of Muricauda aquimarina strain IFOP_LL357.</title>
        <authorList>
            <person name="Gajardo G."/>
            <person name="Ueki S."/>
            <person name="Maruyama F."/>
        </authorList>
    </citation>
    <scope>NUCLEOTIDE SEQUENCE [LARGE SCALE GENOMIC DNA]</scope>
    <source>
        <strain evidence="2 3">IFOP_LL357</strain>
    </source>
</reference>
<keyword evidence="3" id="KW-1185">Reference proteome</keyword>
<dbReference type="AlphaFoldDB" id="A0AA48HDY7"/>
<dbReference type="Proteomes" id="UP001330184">
    <property type="component" value="Chromosome"/>
</dbReference>
<proteinExistence type="predicted"/>
<gene>
    <name evidence="2" type="ORF">MACH07_22770</name>
</gene>
<sequence length="170" mass="19277">MRLDKRNKLLMGGFVLALVVCYQLAIKKTLALRTQHIHDSNIREQTKDLSHELANLKKQEQQLDTQFASLNLESANMQNELLRFLNEQGSEHSVKVIDFSAPHVMNKGETTTSTYQFALEGGFSNILKVSHALETKGNFGGISHMAFEKEKNLRNGKSFLQVSIFIQQIE</sequence>
<name>A0AA48HDY7_9FLAO</name>
<feature type="coiled-coil region" evidence="1">
    <location>
        <begin position="42"/>
        <end position="73"/>
    </location>
</feature>
<keyword evidence="1" id="KW-0175">Coiled coil</keyword>
<dbReference type="RefSeq" id="WP_338193959.1">
    <property type="nucleotide sequence ID" value="NZ_AP027268.1"/>
</dbReference>
<dbReference type="EMBL" id="AP027268">
    <property type="protein sequence ID" value="BDW93445.1"/>
    <property type="molecule type" value="Genomic_DNA"/>
</dbReference>
<evidence type="ECO:0000313" key="3">
    <source>
        <dbReference type="Proteomes" id="UP001330184"/>
    </source>
</evidence>
<evidence type="ECO:0000313" key="2">
    <source>
        <dbReference type="EMBL" id="BDW93445.1"/>
    </source>
</evidence>
<evidence type="ECO:0000256" key="1">
    <source>
        <dbReference type="SAM" id="Coils"/>
    </source>
</evidence>
<organism evidence="2 3">
    <name type="scientific">Flagellimonas marinaquae</name>
    <dbReference type="NCBI Taxonomy" id="254955"/>
    <lineage>
        <taxon>Bacteria</taxon>
        <taxon>Pseudomonadati</taxon>
        <taxon>Bacteroidota</taxon>
        <taxon>Flavobacteriia</taxon>
        <taxon>Flavobacteriales</taxon>
        <taxon>Flavobacteriaceae</taxon>
        <taxon>Flagellimonas</taxon>
    </lineage>
</organism>
<protein>
    <submittedName>
        <fullName evidence="2">Uncharacterized protein</fullName>
    </submittedName>
</protein>